<accession>Q0V745</accession>
<organism evidence="2 3">
    <name type="scientific">Phaeosphaeria nodorum (strain SN15 / ATCC MYA-4574 / FGSC 10173)</name>
    <name type="common">Glume blotch fungus</name>
    <name type="synonym">Parastagonospora nodorum</name>
    <dbReference type="NCBI Taxonomy" id="321614"/>
    <lineage>
        <taxon>Eukaryota</taxon>
        <taxon>Fungi</taxon>
        <taxon>Dikarya</taxon>
        <taxon>Ascomycota</taxon>
        <taxon>Pezizomycotina</taxon>
        <taxon>Dothideomycetes</taxon>
        <taxon>Pleosporomycetidae</taxon>
        <taxon>Pleosporales</taxon>
        <taxon>Pleosporineae</taxon>
        <taxon>Phaeosphaeriaceae</taxon>
        <taxon>Parastagonospora</taxon>
    </lineage>
</organism>
<gene>
    <name evidence="2" type="ORF">SNOG_00169</name>
</gene>
<protein>
    <recommendedName>
        <fullName evidence="1">Heterokaryon incompatibility domain-containing protein</fullName>
    </recommendedName>
</protein>
<dbReference type="PANTHER" id="PTHR33112">
    <property type="entry name" value="DOMAIN PROTEIN, PUTATIVE-RELATED"/>
    <property type="match status" value="1"/>
</dbReference>
<dbReference type="PANTHER" id="PTHR33112:SF12">
    <property type="entry name" value="HETEROKARYON INCOMPATIBILITY DOMAIN-CONTAINING PROTEIN"/>
    <property type="match status" value="1"/>
</dbReference>
<dbReference type="OMA" id="THEHIIS"/>
<sequence length="378" mass="42076">MAASIPGAEAIPQYLQWKIESQRTDINLDKKLEEANKVLHNRILKMREGKLCTGCVLFVGRDHKSHWGFAGALWSRFEVVPGSTEEASLLAKKPRLNWNIIAGKSVTCTLCKAFLEAALPLLPEESNMVRPNQLSIDLHRGALTLPRMNSKSDDAVKYTIWPNSGSSQSNSNDTPHHCIWHRDVRPTVDFDLVAGWLKACDETHGHHPGSQGRERALDGIRFIDLQQRCIVRRNRNNMLLLEENGGLSSLEGKFRPVVTDAMQVCRRLDISYLWIDCLCIVQDDEASKHSQIQNMDLVYANAYITLVAASEQATDPHVVNQSTNEGIDEGLARVSVPVTTNRAHCGSPVGGLFKSSFVPAAFSCSQLSKLFSTVQKDY</sequence>
<name>Q0V745_PHANO</name>
<evidence type="ECO:0000313" key="3">
    <source>
        <dbReference type="Proteomes" id="UP000001055"/>
    </source>
</evidence>
<dbReference type="STRING" id="321614.Q0V745"/>
<reference evidence="3" key="1">
    <citation type="journal article" date="2007" name="Plant Cell">
        <title>Dothideomycete-plant interactions illuminated by genome sequencing and EST analysis of the wheat pathogen Stagonospora nodorum.</title>
        <authorList>
            <person name="Hane J.K."/>
            <person name="Lowe R.G."/>
            <person name="Solomon P.S."/>
            <person name="Tan K.C."/>
            <person name="Schoch C.L."/>
            <person name="Spatafora J.W."/>
            <person name="Crous P.W."/>
            <person name="Kodira C."/>
            <person name="Birren B.W."/>
            <person name="Galagan J.E."/>
            <person name="Torriani S.F."/>
            <person name="McDonald B.A."/>
            <person name="Oliver R.P."/>
        </authorList>
    </citation>
    <scope>NUCLEOTIDE SEQUENCE [LARGE SCALE GENOMIC DNA]</scope>
    <source>
        <strain evidence="3">SN15 / ATCC MYA-4574 / FGSC 10173</strain>
    </source>
</reference>
<evidence type="ECO:0000313" key="2">
    <source>
        <dbReference type="EMBL" id="EAT91664.1"/>
    </source>
</evidence>
<dbReference type="InterPro" id="IPR010730">
    <property type="entry name" value="HET"/>
</dbReference>
<dbReference type="InParanoid" id="Q0V745"/>
<dbReference type="EMBL" id="CH445325">
    <property type="protein sequence ID" value="EAT91664.1"/>
    <property type="molecule type" value="Genomic_DNA"/>
</dbReference>
<proteinExistence type="predicted"/>
<dbReference type="KEGG" id="pno:SNOG_00169"/>
<dbReference type="HOGENOM" id="CLU_731793_0_0_1"/>
<feature type="domain" description="Heterokaryon incompatibility" evidence="1">
    <location>
        <begin position="253"/>
        <end position="316"/>
    </location>
</feature>
<dbReference type="Proteomes" id="UP000001055">
    <property type="component" value="Unassembled WGS sequence"/>
</dbReference>
<dbReference type="AlphaFoldDB" id="Q0V745"/>
<evidence type="ECO:0000259" key="1">
    <source>
        <dbReference type="Pfam" id="PF06985"/>
    </source>
</evidence>
<dbReference type="RefSeq" id="XP_001790863.1">
    <property type="nucleotide sequence ID" value="XM_001790811.1"/>
</dbReference>
<dbReference type="GeneID" id="5967592"/>
<dbReference type="Pfam" id="PF06985">
    <property type="entry name" value="HET"/>
    <property type="match status" value="1"/>
</dbReference>
<dbReference type="VEuPathDB" id="FungiDB:JI435_001690"/>